<reference evidence="1" key="1">
    <citation type="submission" date="2021-08" db="EMBL/GenBank/DDBJ databases">
        <title>Novel anaerobic bacterium isolated from sea squirt in East Sea, Republic of Korea.</title>
        <authorList>
            <person name="Nguyen T.H."/>
            <person name="Li Z."/>
            <person name="Lee Y.-J."/>
            <person name="Ko J."/>
            <person name="Kim S.-G."/>
        </authorList>
    </citation>
    <scope>NUCLEOTIDE SEQUENCE</scope>
    <source>
        <strain evidence="1">KCTC 25031</strain>
    </source>
</reference>
<name>A0AC61NNK5_9BACT</name>
<protein>
    <submittedName>
        <fullName evidence="1">DUF2490 domain-containing protein</fullName>
    </submittedName>
</protein>
<dbReference type="Proteomes" id="UP000826212">
    <property type="component" value="Chromosome"/>
</dbReference>
<keyword evidence="2" id="KW-1185">Reference proteome</keyword>
<dbReference type="EMBL" id="CP081303">
    <property type="protein sequence ID" value="QZE13272.1"/>
    <property type="molecule type" value="Genomic_DNA"/>
</dbReference>
<evidence type="ECO:0000313" key="2">
    <source>
        <dbReference type="Proteomes" id="UP000826212"/>
    </source>
</evidence>
<proteinExistence type="predicted"/>
<accession>A0AC61NNK5</accession>
<evidence type="ECO:0000313" key="1">
    <source>
        <dbReference type="EMBL" id="QZE13272.1"/>
    </source>
</evidence>
<gene>
    <name evidence="1" type="ORF">K4L44_11820</name>
</gene>
<organism evidence="1 2">
    <name type="scientific">Halosquirtibacter laminarini</name>
    <dbReference type="NCBI Taxonomy" id="3374600"/>
    <lineage>
        <taxon>Bacteria</taxon>
        <taxon>Pseudomonadati</taxon>
        <taxon>Bacteroidota</taxon>
        <taxon>Bacteroidia</taxon>
        <taxon>Marinilabiliales</taxon>
        <taxon>Prolixibacteraceae</taxon>
        <taxon>Halosquirtibacter</taxon>
    </lineage>
</organism>
<sequence length="242" mass="29036">MTQNNRNDILRKLLISSLLLIFTHNLYATDKYEQYRAYYFVSKSIKPNWTYIGALGIHYIPKKDDWNRTEIRNEISYRFRRDIKFSVGARINYVGRYGEKYQFELRPYQAVSLTWPRFNSFKFTNRFLMEERITWDLTGDNETIVQGRFRYRLDTKIPINKPALIPKTIYIRPMIETFLSFGENIDNAYISQNKYTIAPGYIISKKLTLEFRYEFLTGNSLNDHTLQSTTNLFRIQLTQKLF</sequence>